<comment type="caution">
    <text evidence="4">The sequence shown here is derived from an EMBL/GenBank/DDBJ whole genome shotgun (WGS) entry which is preliminary data.</text>
</comment>
<dbReference type="NCBIfam" id="TIGR02645">
    <property type="entry name" value="ARCH_P_rylase"/>
    <property type="match status" value="1"/>
</dbReference>
<feature type="domain" description="Pyrimidine nucleoside phosphorylase C-terminal" evidence="3">
    <location>
        <begin position="350"/>
        <end position="416"/>
    </location>
</feature>
<dbReference type="GO" id="GO:0006206">
    <property type="term" value="P:pyrimidine nucleobase metabolic process"/>
    <property type="evidence" value="ECO:0007669"/>
    <property type="project" value="InterPro"/>
</dbReference>
<proteinExistence type="predicted"/>
<dbReference type="InterPro" id="IPR035902">
    <property type="entry name" value="Nuc_phospho_transferase"/>
</dbReference>
<dbReference type="GO" id="GO:0016763">
    <property type="term" value="F:pentosyltransferase activity"/>
    <property type="evidence" value="ECO:0007669"/>
    <property type="project" value="InterPro"/>
</dbReference>
<dbReference type="InterPro" id="IPR013466">
    <property type="entry name" value="Thymidine/AMP_Pase"/>
</dbReference>
<dbReference type="SMART" id="SM00941">
    <property type="entry name" value="PYNP_C"/>
    <property type="match status" value="1"/>
</dbReference>
<dbReference type="InterPro" id="IPR000053">
    <property type="entry name" value="Thymidine/pyrmidine_PPase"/>
</dbReference>
<dbReference type="SUPFAM" id="SSF52418">
    <property type="entry name" value="Nucleoside phosphorylase/phosphoribosyltransferase catalytic domain"/>
    <property type="match status" value="1"/>
</dbReference>
<dbReference type="Pfam" id="PF00591">
    <property type="entry name" value="Glycos_transf_3"/>
    <property type="match status" value="1"/>
</dbReference>
<dbReference type="PANTHER" id="PTHR10515:SF0">
    <property type="entry name" value="THYMIDINE PHOSPHORYLASE"/>
    <property type="match status" value="1"/>
</dbReference>
<evidence type="ECO:0000256" key="2">
    <source>
        <dbReference type="ARBA" id="ARBA00022679"/>
    </source>
</evidence>
<dbReference type="GO" id="GO:0004645">
    <property type="term" value="F:1,4-alpha-oligoglucan phosphorylase activity"/>
    <property type="evidence" value="ECO:0007669"/>
    <property type="project" value="InterPro"/>
</dbReference>
<gene>
    <name evidence="4" type="ORF">A2875_04720</name>
</gene>
<dbReference type="Proteomes" id="UP000177416">
    <property type="component" value="Unassembled WGS sequence"/>
</dbReference>
<dbReference type="Gene3D" id="3.40.1030.10">
    <property type="entry name" value="Nucleoside phosphorylase/phosphoribosyltransferase catalytic domain"/>
    <property type="match status" value="1"/>
</dbReference>
<accession>A0A1F5ZJ08</accession>
<name>A0A1F5ZJ08_9BACT</name>
<evidence type="ECO:0000313" key="5">
    <source>
        <dbReference type="Proteomes" id="UP000177416"/>
    </source>
</evidence>
<dbReference type="PROSITE" id="PS00647">
    <property type="entry name" value="THYMID_PHOSPHORYLASE"/>
    <property type="match status" value="1"/>
</dbReference>
<dbReference type="InterPro" id="IPR017459">
    <property type="entry name" value="Glycosyl_Trfase_fam3_N_dom"/>
</dbReference>
<dbReference type="EMBL" id="MFJJ01000060">
    <property type="protein sequence ID" value="OGG12476.1"/>
    <property type="molecule type" value="Genomic_DNA"/>
</dbReference>
<keyword evidence="1" id="KW-0328">Glycosyltransferase</keyword>
<sequence length="419" mass="45694">MPKDQKQFAIEAIKKKLVGKALSYNEIFAIMDQIAKERLGPVLTTYFAAAGFSGGFSDEELYSLTRAMVTTGPRLHFNGIVADKHSTGGVAGTRTTMILVPIIAAAGFQIPKNSSRAITSPAGTADTMEVVAPVTFSTRQIEHIVGAVGGCIVWGGHLGLAPADDIIIQVEQPLAFESFDKIIVSVMAKKLASGSTHVVIDIPVGQKMKITHFKDAEVIARKFTYLAKRFGIKLIFDINETRQNAGRGVGPVLEARDVFEVLEQKPSRPLALEAKALRLAGKLLDLCFVDTKKQEEKPGDEVAREILADGRALDKMREIIKAQGGNPDVGSASLRPGRAVNEIKSTRRGRVVAVDNKQITVICRILGCPTDKRAGMYLNRKLEETVDKGDILCTIYSTDKWRLKEAVETMKNISVYTIE</sequence>
<dbReference type="InterPro" id="IPR013102">
    <property type="entry name" value="PYNP_C"/>
</dbReference>
<dbReference type="SUPFAM" id="SSF54680">
    <property type="entry name" value="Pyrimidine nucleoside phosphorylase C-terminal domain"/>
    <property type="match status" value="1"/>
</dbReference>
<dbReference type="InterPro" id="IPR017872">
    <property type="entry name" value="Pyrmidine_PPase_CS"/>
</dbReference>
<dbReference type="Gene3D" id="1.20.970.50">
    <property type="match status" value="1"/>
</dbReference>
<dbReference type="InterPro" id="IPR000312">
    <property type="entry name" value="Glycosyl_Trfase_fam3"/>
</dbReference>
<dbReference type="Pfam" id="PF02885">
    <property type="entry name" value="Glycos_trans_3N"/>
    <property type="match status" value="1"/>
</dbReference>
<dbReference type="GO" id="GO:0006213">
    <property type="term" value="P:pyrimidine nucleoside metabolic process"/>
    <property type="evidence" value="ECO:0007669"/>
    <property type="project" value="InterPro"/>
</dbReference>
<organism evidence="4 5">
    <name type="scientific">Candidatus Gottesmanbacteria bacterium RIFCSPHIGHO2_01_FULL_46_14</name>
    <dbReference type="NCBI Taxonomy" id="1798380"/>
    <lineage>
        <taxon>Bacteria</taxon>
        <taxon>Candidatus Gottesmaniibacteriota</taxon>
    </lineage>
</organism>
<reference evidence="4 5" key="1">
    <citation type="journal article" date="2016" name="Nat. Commun.">
        <title>Thousands of microbial genomes shed light on interconnected biogeochemical processes in an aquifer system.</title>
        <authorList>
            <person name="Anantharaman K."/>
            <person name="Brown C.T."/>
            <person name="Hug L.A."/>
            <person name="Sharon I."/>
            <person name="Castelle C.J."/>
            <person name="Probst A.J."/>
            <person name="Thomas B.C."/>
            <person name="Singh A."/>
            <person name="Wilkins M.J."/>
            <person name="Karaoz U."/>
            <person name="Brodie E.L."/>
            <person name="Williams K.H."/>
            <person name="Hubbard S.S."/>
            <person name="Banfield J.F."/>
        </authorList>
    </citation>
    <scope>NUCLEOTIDE SEQUENCE [LARGE SCALE GENOMIC DNA]</scope>
</reference>
<evidence type="ECO:0000259" key="3">
    <source>
        <dbReference type="SMART" id="SM00941"/>
    </source>
</evidence>
<dbReference type="GO" id="GO:0005829">
    <property type="term" value="C:cytosol"/>
    <property type="evidence" value="ECO:0007669"/>
    <property type="project" value="TreeGrafter"/>
</dbReference>
<dbReference type="Pfam" id="PF07831">
    <property type="entry name" value="PYNP_C"/>
    <property type="match status" value="1"/>
</dbReference>
<dbReference type="InterPro" id="IPR036320">
    <property type="entry name" value="Glycosyl_Trfase_fam3_N_dom_sf"/>
</dbReference>
<evidence type="ECO:0000313" key="4">
    <source>
        <dbReference type="EMBL" id="OGG12476.1"/>
    </source>
</evidence>
<dbReference type="NCBIfam" id="NF003338">
    <property type="entry name" value="PRK04350.1"/>
    <property type="match status" value="1"/>
</dbReference>
<protein>
    <recommendedName>
        <fullName evidence="3">Pyrimidine nucleoside phosphorylase C-terminal domain-containing protein</fullName>
    </recommendedName>
</protein>
<dbReference type="SUPFAM" id="SSF47648">
    <property type="entry name" value="Nucleoside phosphorylase/phosphoribosyltransferase N-terminal domain"/>
    <property type="match status" value="1"/>
</dbReference>
<keyword evidence="2" id="KW-0808">Transferase</keyword>
<dbReference type="Gene3D" id="3.90.1170.30">
    <property type="entry name" value="Pyrimidine nucleoside phosphorylase-like, C-terminal domain"/>
    <property type="match status" value="1"/>
</dbReference>
<dbReference type="PANTHER" id="PTHR10515">
    <property type="entry name" value="THYMIDINE PHOSPHORYLASE"/>
    <property type="match status" value="1"/>
</dbReference>
<dbReference type="AlphaFoldDB" id="A0A1F5ZJ08"/>
<evidence type="ECO:0000256" key="1">
    <source>
        <dbReference type="ARBA" id="ARBA00022676"/>
    </source>
</evidence>
<dbReference type="InterPro" id="IPR036566">
    <property type="entry name" value="PYNP-like_C_sf"/>
</dbReference>